<feature type="region of interest" description="Disordered" evidence="1">
    <location>
        <begin position="1"/>
        <end position="23"/>
    </location>
</feature>
<protein>
    <submittedName>
        <fullName evidence="2">LANO_0B07448g1_1</fullName>
    </submittedName>
</protein>
<feature type="region of interest" description="Disordered" evidence="1">
    <location>
        <begin position="97"/>
        <end position="129"/>
    </location>
</feature>
<dbReference type="EMBL" id="LT598450">
    <property type="protein sequence ID" value="SCU82763.1"/>
    <property type="molecule type" value="Genomic_DNA"/>
</dbReference>
<accession>A0A1G4IZP6</accession>
<evidence type="ECO:0000313" key="3">
    <source>
        <dbReference type="Proteomes" id="UP000189911"/>
    </source>
</evidence>
<keyword evidence="3" id="KW-1185">Reference proteome</keyword>
<sequence length="613" mass="68915">MRGRSGYRSSRESEGTVGNTSELSAMLNTGQKQKRAPLLRTTSLKLPNKNLYTLSENSHEEPALPNSNVHHHASKLMANRHRSSAASLLFQNLKNKRNSSNLSLKDMRNNSASSGTQSAHSTSQRPSLHLHVHDSKNEEADYFQRPSTNPINHYQFSRNMTTRPKSSSTTHIPTLASLKRTDSAASLNVELRPRKFDIGSADTSREADRSNAVDYKHSGKFFPQSKVDPTLNAVETDQSSMQEEDHDNKMLETQIETAINEELFPREYAFDNKFEDVIEFPKTVELEKARSITSSNQSPLTKVAGRKLSKTDSLTLENFQNDISNRSSTSSQCVSHTSRLQMKMDIMKSRFDSFVTGHDVSSGSDNCISILRGEPSSHDSENSLIFTLPVARNSTLELDHESINEAVAGDAQVQIYKFWFRTDLKTKLLTEKLANQLKNIERFPSSGLVGEKIVVSRIRDLATEQDLVAKGIMQKIQQRTENKAVTERPVLQMTSDSKDQEFEQLFENTKNYVATSSSRTEDAEMLNLRDKMSLGKTIFEDLWRDSEQSELLSLSTYDLSNSPEILPDAPTLKIASHKSSTSYSDDSMTFPVSPEDYRHLKSSVTEDPVISHC</sequence>
<evidence type="ECO:0000256" key="1">
    <source>
        <dbReference type="SAM" id="MobiDB-lite"/>
    </source>
</evidence>
<dbReference type="AlphaFoldDB" id="A0A1G4IZP6"/>
<reference evidence="3" key="1">
    <citation type="submission" date="2016-03" db="EMBL/GenBank/DDBJ databases">
        <authorList>
            <person name="Devillers Hugo."/>
        </authorList>
    </citation>
    <scope>NUCLEOTIDE SEQUENCE [LARGE SCALE GENOMIC DNA]</scope>
</reference>
<proteinExistence type="predicted"/>
<feature type="compositionally biased region" description="Polar residues" evidence="1">
    <location>
        <begin position="109"/>
        <end position="126"/>
    </location>
</feature>
<gene>
    <name evidence="2" type="ORF">LANO_0B07448G</name>
</gene>
<dbReference type="OrthoDB" id="4035887at2759"/>
<dbReference type="Proteomes" id="UP000189911">
    <property type="component" value="Chromosome B"/>
</dbReference>
<evidence type="ECO:0000313" key="2">
    <source>
        <dbReference type="EMBL" id="SCU82763.1"/>
    </source>
</evidence>
<organism evidence="2 3">
    <name type="scientific">Lachancea nothofagi CBS 11611</name>
    <dbReference type="NCBI Taxonomy" id="1266666"/>
    <lineage>
        <taxon>Eukaryota</taxon>
        <taxon>Fungi</taxon>
        <taxon>Dikarya</taxon>
        <taxon>Ascomycota</taxon>
        <taxon>Saccharomycotina</taxon>
        <taxon>Saccharomycetes</taxon>
        <taxon>Saccharomycetales</taxon>
        <taxon>Saccharomycetaceae</taxon>
        <taxon>Lachancea</taxon>
    </lineage>
</organism>
<name>A0A1G4IZP6_9SACH</name>